<dbReference type="AlphaFoldDB" id="A0A1I7TL86"/>
<proteinExistence type="predicted"/>
<name>A0A1I7TL86_9PELO</name>
<protein>
    <submittedName>
        <fullName evidence="3">BBS1 domain-containing protein</fullName>
    </submittedName>
</protein>
<dbReference type="GO" id="GO:0005113">
    <property type="term" value="F:patched binding"/>
    <property type="evidence" value="ECO:0007669"/>
    <property type="project" value="TreeGrafter"/>
</dbReference>
<organism evidence="2 3">
    <name type="scientific">Caenorhabditis tropicalis</name>
    <dbReference type="NCBI Taxonomy" id="1561998"/>
    <lineage>
        <taxon>Eukaryota</taxon>
        <taxon>Metazoa</taxon>
        <taxon>Ecdysozoa</taxon>
        <taxon>Nematoda</taxon>
        <taxon>Chromadorea</taxon>
        <taxon>Rhabditida</taxon>
        <taxon>Rhabditina</taxon>
        <taxon>Rhabditomorpha</taxon>
        <taxon>Rhabditoidea</taxon>
        <taxon>Rhabditidae</taxon>
        <taxon>Peloderinae</taxon>
        <taxon>Caenorhabditis</taxon>
    </lineage>
</organism>
<dbReference type="GO" id="GO:0005930">
    <property type="term" value="C:axoneme"/>
    <property type="evidence" value="ECO:0007669"/>
    <property type="project" value="TreeGrafter"/>
</dbReference>
<dbReference type="STRING" id="1561998.A0A1I7TL86"/>
<dbReference type="Proteomes" id="UP000095282">
    <property type="component" value="Unplaced"/>
</dbReference>
<dbReference type="WBParaSite" id="Csp11.Scaffold628.g7027.t1">
    <property type="protein sequence ID" value="Csp11.Scaffold628.g7027.t1"/>
    <property type="gene ID" value="Csp11.Scaffold628.g7027"/>
</dbReference>
<dbReference type="GO" id="GO:0005813">
    <property type="term" value="C:centrosome"/>
    <property type="evidence" value="ECO:0007669"/>
    <property type="project" value="TreeGrafter"/>
</dbReference>
<dbReference type="GO" id="GO:0061512">
    <property type="term" value="P:protein localization to cilium"/>
    <property type="evidence" value="ECO:0007669"/>
    <property type="project" value="TreeGrafter"/>
</dbReference>
<dbReference type="Pfam" id="PF14779">
    <property type="entry name" value="BBS1"/>
    <property type="match status" value="1"/>
</dbReference>
<reference evidence="3" key="1">
    <citation type="submission" date="2016-11" db="UniProtKB">
        <authorList>
            <consortium name="WormBaseParasite"/>
        </authorList>
    </citation>
    <scope>IDENTIFICATION</scope>
</reference>
<dbReference type="InterPro" id="IPR032728">
    <property type="entry name" value="BBS1_N"/>
</dbReference>
<evidence type="ECO:0000259" key="1">
    <source>
        <dbReference type="Pfam" id="PF14779"/>
    </source>
</evidence>
<feature type="domain" description="Bardet-Biedl syndrome 1 N-terminal" evidence="1">
    <location>
        <begin position="1"/>
        <end position="69"/>
    </location>
</feature>
<dbReference type="InterPro" id="IPR028784">
    <property type="entry name" value="BBS1"/>
</dbReference>
<sequence>MGKMLKSVNEKKDILIVGTNHSKIVFINSENLTAFDEILLPSIPVSIHTHGTFDENYQLIVQTHDSIVSIKRGETEHKSIISRIVNTMVLFGTMVSLFKSIFVVYQLPLNRTKTSQIVYSSLENKIIFCNFEGEILNTVECQSRIKMLEPFFHSHKQLRAVIAVFGREIRFYDEKHMLDIVKFEKTIDWIKYGTYGKEEETLIVCFKDGTIAVQTFLETANFEHKMEYDSVPI</sequence>
<dbReference type="GO" id="GO:0034464">
    <property type="term" value="C:BBSome"/>
    <property type="evidence" value="ECO:0007669"/>
    <property type="project" value="InterPro"/>
</dbReference>
<dbReference type="PANTHER" id="PTHR20870:SF0">
    <property type="entry name" value="BARDET-BIEDL SYNDROME 1 PROTEIN"/>
    <property type="match status" value="1"/>
</dbReference>
<dbReference type="eggNOG" id="ENOG502QS2X">
    <property type="taxonomic scope" value="Eukaryota"/>
</dbReference>
<dbReference type="PANTHER" id="PTHR20870">
    <property type="entry name" value="BARDET-BIEDL SYNDROME 1 PROTEIN"/>
    <property type="match status" value="1"/>
</dbReference>
<accession>A0A1I7TL86</accession>
<evidence type="ECO:0000313" key="3">
    <source>
        <dbReference type="WBParaSite" id="Csp11.Scaffold628.g7027.t1"/>
    </source>
</evidence>
<dbReference type="GO" id="GO:0005119">
    <property type="term" value="F:smoothened binding"/>
    <property type="evidence" value="ECO:0007669"/>
    <property type="project" value="TreeGrafter"/>
</dbReference>
<dbReference type="GO" id="GO:1905515">
    <property type="term" value="P:non-motile cilium assembly"/>
    <property type="evidence" value="ECO:0007669"/>
    <property type="project" value="InterPro"/>
</dbReference>
<keyword evidence="2" id="KW-1185">Reference proteome</keyword>
<evidence type="ECO:0000313" key="2">
    <source>
        <dbReference type="Proteomes" id="UP000095282"/>
    </source>
</evidence>